<sequence length="191" mass="22327">MEELFGLEHGAYIWGRSVHNIRIKRLWCDVTHGFGRKWSNFFLSLEFSCGLRPDEDTHVWLLHHLFLDAINQDARDWAQTWKPTKFAIENLEAYGIDWEEFHDAELMAHHAENNEEDEPLGHDNPFANEGPHRLSHMEVVEPSCPLSVEELQLLNSHLSQSIHSQSRSMISRRAVWVDAFEFCSDLYATRT</sequence>
<reference evidence="2" key="1">
    <citation type="submission" date="2023-03" db="EMBL/GenBank/DDBJ databases">
        <title>Massive genome expansion in bonnet fungi (Mycena s.s.) driven by repeated elements and novel gene families across ecological guilds.</title>
        <authorList>
            <consortium name="Lawrence Berkeley National Laboratory"/>
            <person name="Harder C.B."/>
            <person name="Miyauchi S."/>
            <person name="Viragh M."/>
            <person name="Kuo A."/>
            <person name="Thoen E."/>
            <person name="Andreopoulos B."/>
            <person name="Lu D."/>
            <person name="Skrede I."/>
            <person name="Drula E."/>
            <person name="Henrissat B."/>
            <person name="Morin E."/>
            <person name="Kohler A."/>
            <person name="Barry K."/>
            <person name="LaButti K."/>
            <person name="Morin E."/>
            <person name="Salamov A."/>
            <person name="Lipzen A."/>
            <person name="Mereny Z."/>
            <person name="Hegedus B."/>
            <person name="Baldrian P."/>
            <person name="Stursova M."/>
            <person name="Weitz H."/>
            <person name="Taylor A."/>
            <person name="Grigoriev I.V."/>
            <person name="Nagy L.G."/>
            <person name="Martin F."/>
            <person name="Kauserud H."/>
        </authorList>
    </citation>
    <scope>NUCLEOTIDE SEQUENCE</scope>
    <source>
        <strain evidence="2">CBHHK067</strain>
    </source>
</reference>
<feature type="domain" description="Integrase core" evidence="1">
    <location>
        <begin position="1"/>
        <end position="90"/>
    </location>
</feature>
<dbReference type="InterPro" id="IPR058913">
    <property type="entry name" value="Integrase_dom_put"/>
</dbReference>
<dbReference type="AlphaFoldDB" id="A0AAD7G1Z3"/>
<organism evidence="2 3">
    <name type="scientific">Mycena rosella</name>
    <name type="common">Pink bonnet</name>
    <name type="synonym">Agaricus rosellus</name>
    <dbReference type="NCBI Taxonomy" id="1033263"/>
    <lineage>
        <taxon>Eukaryota</taxon>
        <taxon>Fungi</taxon>
        <taxon>Dikarya</taxon>
        <taxon>Basidiomycota</taxon>
        <taxon>Agaricomycotina</taxon>
        <taxon>Agaricomycetes</taxon>
        <taxon>Agaricomycetidae</taxon>
        <taxon>Agaricales</taxon>
        <taxon>Marasmiineae</taxon>
        <taxon>Mycenaceae</taxon>
        <taxon>Mycena</taxon>
    </lineage>
</organism>
<keyword evidence="3" id="KW-1185">Reference proteome</keyword>
<gene>
    <name evidence="2" type="ORF">B0H17DRAFT_1163291</name>
</gene>
<proteinExistence type="predicted"/>
<comment type="caution">
    <text evidence="2">The sequence shown here is derived from an EMBL/GenBank/DDBJ whole genome shotgun (WGS) entry which is preliminary data.</text>
</comment>
<dbReference type="EMBL" id="JARKIE010000285">
    <property type="protein sequence ID" value="KAJ7657961.1"/>
    <property type="molecule type" value="Genomic_DNA"/>
</dbReference>
<protein>
    <recommendedName>
        <fullName evidence="1">Integrase core domain-containing protein</fullName>
    </recommendedName>
</protein>
<name>A0AAD7G1Z3_MYCRO</name>
<evidence type="ECO:0000259" key="1">
    <source>
        <dbReference type="Pfam" id="PF24764"/>
    </source>
</evidence>
<evidence type="ECO:0000313" key="2">
    <source>
        <dbReference type="EMBL" id="KAJ7657961.1"/>
    </source>
</evidence>
<dbReference type="Proteomes" id="UP001221757">
    <property type="component" value="Unassembled WGS sequence"/>
</dbReference>
<evidence type="ECO:0000313" key="3">
    <source>
        <dbReference type="Proteomes" id="UP001221757"/>
    </source>
</evidence>
<accession>A0AAD7G1Z3</accession>
<dbReference type="Pfam" id="PF24764">
    <property type="entry name" value="rva_4"/>
    <property type="match status" value="1"/>
</dbReference>